<feature type="region of interest" description="Disordered" evidence="1">
    <location>
        <begin position="62"/>
        <end position="96"/>
    </location>
</feature>
<evidence type="ECO:0000313" key="3">
    <source>
        <dbReference type="EMBL" id="BDI03390.1"/>
    </source>
</evidence>
<dbReference type="EMBL" id="AP025730">
    <property type="protein sequence ID" value="BDI03390.1"/>
    <property type="molecule type" value="Genomic_DNA"/>
</dbReference>
<evidence type="ECO:0000313" key="4">
    <source>
        <dbReference type="Proteomes" id="UP001057498"/>
    </source>
</evidence>
<organism evidence="3 4">
    <name type="scientific">Sphaerotilus microaerophilus</name>
    <dbReference type="NCBI Taxonomy" id="2914710"/>
    <lineage>
        <taxon>Bacteria</taxon>
        <taxon>Pseudomonadati</taxon>
        <taxon>Pseudomonadota</taxon>
        <taxon>Betaproteobacteria</taxon>
        <taxon>Burkholderiales</taxon>
        <taxon>Sphaerotilaceae</taxon>
        <taxon>Sphaerotilus</taxon>
    </lineage>
</organism>
<gene>
    <name evidence="3" type="ORF">CATMQ487_03600</name>
</gene>
<keyword evidence="2" id="KW-0732">Signal</keyword>
<evidence type="ECO:0000256" key="2">
    <source>
        <dbReference type="SAM" id="SignalP"/>
    </source>
</evidence>
<feature type="region of interest" description="Disordered" evidence="1">
    <location>
        <begin position="110"/>
        <end position="141"/>
    </location>
</feature>
<dbReference type="Proteomes" id="UP001057498">
    <property type="component" value="Chromosome"/>
</dbReference>
<name>A0ABM7YGV2_9BURK</name>
<reference evidence="3" key="1">
    <citation type="submission" date="2022-04" db="EMBL/GenBank/DDBJ databases">
        <title>Whole genome sequence of Sphaerotilus sp. FB-5.</title>
        <authorList>
            <person name="Takeda M."/>
            <person name="Narihara S."/>
            <person name="Akimoto M."/>
            <person name="Akimoto R."/>
            <person name="Nishiyashiki S."/>
            <person name="Murakami T."/>
        </authorList>
    </citation>
    <scope>NUCLEOTIDE SEQUENCE</scope>
    <source>
        <strain evidence="3">FB-5</strain>
    </source>
</reference>
<keyword evidence="4" id="KW-1185">Reference proteome</keyword>
<evidence type="ECO:0008006" key="5">
    <source>
        <dbReference type="Google" id="ProtNLM"/>
    </source>
</evidence>
<dbReference type="RefSeq" id="WP_251971681.1">
    <property type="nucleotide sequence ID" value="NZ_AP025730.1"/>
</dbReference>
<feature type="compositionally biased region" description="Low complexity" evidence="1">
    <location>
        <begin position="73"/>
        <end position="83"/>
    </location>
</feature>
<protein>
    <recommendedName>
        <fullName evidence="5">DUF4124 domain-containing protein</fullName>
    </recommendedName>
</protein>
<proteinExistence type="predicted"/>
<accession>A0ABM7YGV2</accession>
<evidence type="ECO:0000256" key="1">
    <source>
        <dbReference type="SAM" id="MobiDB-lite"/>
    </source>
</evidence>
<feature type="signal peptide" evidence="2">
    <location>
        <begin position="1"/>
        <end position="23"/>
    </location>
</feature>
<feature type="chain" id="PRO_5045156096" description="DUF4124 domain-containing protein" evidence="2">
    <location>
        <begin position="24"/>
        <end position="141"/>
    </location>
</feature>
<sequence>MNRSPALGVIFAMLLLQPGWGLAQTPMTKCVGNGRTVYTQAGPCPPGLAPVEMRLQPLSAADAQPVPARRGRAALAAAPTTAGEPERVSESRRKRANRCEALARQIEQIDALARQPQSGARQDALREQRRRVQRRHADLGC</sequence>